<accession>A0A8K1C651</accession>
<keyword evidence="3" id="KW-1185">Reference proteome</keyword>
<dbReference type="EMBL" id="SPLM01000145">
    <property type="protein sequence ID" value="TMW56757.1"/>
    <property type="molecule type" value="Genomic_DNA"/>
</dbReference>
<evidence type="ECO:0000313" key="3">
    <source>
        <dbReference type="Proteomes" id="UP000794436"/>
    </source>
</evidence>
<dbReference type="AlphaFoldDB" id="A0A8K1C651"/>
<evidence type="ECO:0000313" key="2">
    <source>
        <dbReference type="EMBL" id="TMW56757.1"/>
    </source>
</evidence>
<sequence length="390" mass="44950">MKSVSPPSGSVTVSSSESDARVDDSPTQDAVVTTGARQPAKGSPTTKQRQWERQSRLRRKENMEMMRKQVKTLECALANIMFVRDQTEGWEEIDDEESVLMRKFLRMTSEMSGDIHILESERDRLQRKLLEYAHFVSSVRLTKRSIDADDWEMRTARWRAVTHAALTPWTKRQCQEVAEDALRQIQAYGLRDDLVTSGLSFNGWRDRRRLEEQSCTMQFSFYKNHSEQDFENLVNCYWQMHHNGEDYGHMVLGSHVKLYYEVVQEVSPDFFIVRSAQQYPGVPVTIHLLALLFRVKTEDQYLFCVKSIPADKLEVATAEDDAAWTSTFHWTASDVTKRGSNGECAGYQLSINGFLTSPNLQFLHRWMIEALVSVVRSESMILGQKLLLAE</sequence>
<feature type="region of interest" description="Disordered" evidence="1">
    <location>
        <begin position="1"/>
        <end position="55"/>
    </location>
</feature>
<organism evidence="2 3">
    <name type="scientific">Pythium oligandrum</name>
    <name type="common">Mycoparasitic fungus</name>
    <dbReference type="NCBI Taxonomy" id="41045"/>
    <lineage>
        <taxon>Eukaryota</taxon>
        <taxon>Sar</taxon>
        <taxon>Stramenopiles</taxon>
        <taxon>Oomycota</taxon>
        <taxon>Peronosporomycetes</taxon>
        <taxon>Pythiales</taxon>
        <taxon>Pythiaceae</taxon>
        <taxon>Pythium</taxon>
    </lineage>
</organism>
<dbReference type="Proteomes" id="UP000794436">
    <property type="component" value="Unassembled WGS sequence"/>
</dbReference>
<protein>
    <submittedName>
        <fullName evidence="2">Uncharacterized protein</fullName>
    </submittedName>
</protein>
<gene>
    <name evidence="2" type="ORF">Poli38472_006767</name>
</gene>
<proteinExistence type="predicted"/>
<feature type="compositionally biased region" description="Low complexity" evidence="1">
    <location>
        <begin position="1"/>
        <end position="17"/>
    </location>
</feature>
<evidence type="ECO:0000256" key="1">
    <source>
        <dbReference type="SAM" id="MobiDB-lite"/>
    </source>
</evidence>
<reference evidence="2" key="1">
    <citation type="submission" date="2019-03" db="EMBL/GenBank/DDBJ databases">
        <title>Long read genome sequence of the mycoparasitic Pythium oligandrum ATCC 38472 isolated from sugarbeet rhizosphere.</title>
        <authorList>
            <person name="Gaulin E."/>
        </authorList>
    </citation>
    <scope>NUCLEOTIDE SEQUENCE</scope>
    <source>
        <strain evidence="2">ATCC 38472_TT</strain>
    </source>
</reference>
<comment type="caution">
    <text evidence="2">The sequence shown here is derived from an EMBL/GenBank/DDBJ whole genome shotgun (WGS) entry which is preliminary data.</text>
</comment>
<dbReference type="OrthoDB" id="123651at2759"/>
<name>A0A8K1C651_PYTOL</name>